<sequence length="79" mass="8683">MGTGDHAAVLKQRFDELASGLSELENLRSRVIAAEQMQKMRSADRKPAASIHRTAKLKSSSAKSDRPKRRLARPPSVGQ</sequence>
<evidence type="ECO:0000313" key="2">
    <source>
        <dbReference type="EMBL" id="MEY9457808.1"/>
    </source>
</evidence>
<evidence type="ECO:0000313" key="3">
    <source>
        <dbReference type="Proteomes" id="UP001565369"/>
    </source>
</evidence>
<protein>
    <submittedName>
        <fullName evidence="2">Uncharacterized protein</fullName>
    </submittedName>
</protein>
<dbReference type="Proteomes" id="UP001565369">
    <property type="component" value="Unassembled WGS sequence"/>
</dbReference>
<gene>
    <name evidence="2" type="ORF">ABIG07_006756</name>
</gene>
<organism evidence="2 3">
    <name type="scientific">Bradyrhizobium ottawaense</name>
    <dbReference type="NCBI Taxonomy" id="931866"/>
    <lineage>
        <taxon>Bacteria</taxon>
        <taxon>Pseudomonadati</taxon>
        <taxon>Pseudomonadota</taxon>
        <taxon>Alphaproteobacteria</taxon>
        <taxon>Hyphomicrobiales</taxon>
        <taxon>Nitrobacteraceae</taxon>
        <taxon>Bradyrhizobium</taxon>
    </lineage>
</organism>
<keyword evidence="3" id="KW-1185">Reference proteome</keyword>
<evidence type="ECO:0000256" key="1">
    <source>
        <dbReference type="SAM" id="MobiDB-lite"/>
    </source>
</evidence>
<dbReference type="EMBL" id="JBGBZJ010000003">
    <property type="protein sequence ID" value="MEY9457808.1"/>
    <property type="molecule type" value="Genomic_DNA"/>
</dbReference>
<dbReference type="GeneID" id="92967039"/>
<reference evidence="2 3" key="1">
    <citation type="submission" date="2024-07" db="EMBL/GenBank/DDBJ databases">
        <title>Genomic Encyclopedia of Type Strains, Phase V (KMG-V): Genome sequencing to study the core and pangenomes of soil and plant-associated prokaryotes.</title>
        <authorList>
            <person name="Whitman W."/>
        </authorList>
    </citation>
    <scope>NUCLEOTIDE SEQUENCE [LARGE SCALE GENOMIC DNA]</scope>
    <source>
        <strain evidence="2 3">USDA 152</strain>
    </source>
</reference>
<comment type="caution">
    <text evidence="2">The sequence shown here is derived from an EMBL/GenBank/DDBJ whole genome shotgun (WGS) entry which is preliminary data.</text>
</comment>
<dbReference type="RefSeq" id="WP_131233202.1">
    <property type="nucleotide sequence ID" value="NZ_AP021854.1"/>
</dbReference>
<proteinExistence type="predicted"/>
<name>A0ABV4G1S3_9BRAD</name>
<feature type="region of interest" description="Disordered" evidence="1">
    <location>
        <begin position="38"/>
        <end position="79"/>
    </location>
</feature>
<accession>A0ABV4G1S3</accession>